<proteinExistence type="predicted"/>
<dbReference type="EMBL" id="BK032589">
    <property type="protein sequence ID" value="DAF49836.1"/>
    <property type="molecule type" value="Genomic_DNA"/>
</dbReference>
<sequence>MDENKDWSNASLREVPYWRDGMSIEEYEKERDYYYRNIKNFWNGTYVPLWKQKNDD</sequence>
<protein>
    <submittedName>
        <fullName evidence="1">Microtubule integrity protein mal3 domain, microtubule-binding, coiled-coil, cell.33A</fullName>
    </submittedName>
</protein>
<evidence type="ECO:0000313" key="1">
    <source>
        <dbReference type="EMBL" id="DAF49836.1"/>
    </source>
</evidence>
<accession>A0A8S5SFH8</accession>
<reference evidence="1" key="1">
    <citation type="journal article" date="2021" name="Proc. Natl. Acad. Sci. U.S.A.">
        <title>A Catalog of Tens of Thousands of Viruses from Human Metagenomes Reveals Hidden Associations with Chronic Diseases.</title>
        <authorList>
            <person name="Tisza M.J."/>
            <person name="Buck C.B."/>
        </authorList>
    </citation>
    <scope>NUCLEOTIDE SEQUENCE</scope>
    <source>
        <strain evidence="1">CtBbR2</strain>
    </source>
</reference>
<name>A0A8S5SFH8_9CAUD</name>
<organism evidence="1">
    <name type="scientific">Myoviridae sp. ctBbR2</name>
    <dbReference type="NCBI Taxonomy" id="2827667"/>
    <lineage>
        <taxon>Viruses</taxon>
        <taxon>Duplodnaviria</taxon>
        <taxon>Heunggongvirae</taxon>
        <taxon>Uroviricota</taxon>
        <taxon>Caudoviricetes</taxon>
    </lineage>
</organism>